<sequence length="149" mass="16278">MSGSRWICRANSYRCFHGEGSAPATIKIGVWYVMEVLTTVTTMIDGVPSDDSLSAANNVVLNLNSEGGTVDNDVSPVNILSSSQSCVSFYYDILILPDRSIKPSPIDSELKTSLNFSESEICFDFIVLPIIVLLVTSFLLAYAHPPYEC</sequence>
<dbReference type="EMBL" id="CAKMRJ010000001">
    <property type="protein sequence ID" value="CAH1415549.1"/>
    <property type="molecule type" value="Genomic_DNA"/>
</dbReference>
<dbReference type="Proteomes" id="UP001157418">
    <property type="component" value="Unassembled WGS sequence"/>
</dbReference>
<dbReference type="AlphaFoldDB" id="A0AAU9LUT2"/>
<evidence type="ECO:0000313" key="2">
    <source>
        <dbReference type="EMBL" id="CAH1415549.1"/>
    </source>
</evidence>
<protein>
    <submittedName>
        <fullName evidence="2">Uncharacterized protein</fullName>
    </submittedName>
</protein>
<organism evidence="2 3">
    <name type="scientific">Lactuca virosa</name>
    <dbReference type="NCBI Taxonomy" id="75947"/>
    <lineage>
        <taxon>Eukaryota</taxon>
        <taxon>Viridiplantae</taxon>
        <taxon>Streptophyta</taxon>
        <taxon>Embryophyta</taxon>
        <taxon>Tracheophyta</taxon>
        <taxon>Spermatophyta</taxon>
        <taxon>Magnoliopsida</taxon>
        <taxon>eudicotyledons</taxon>
        <taxon>Gunneridae</taxon>
        <taxon>Pentapetalae</taxon>
        <taxon>asterids</taxon>
        <taxon>campanulids</taxon>
        <taxon>Asterales</taxon>
        <taxon>Asteraceae</taxon>
        <taxon>Cichorioideae</taxon>
        <taxon>Cichorieae</taxon>
        <taxon>Lactucinae</taxon>
        <taxon>Lactuca</taxon>
    </lineage>
</organism>
<evidence type="ECO:0000256" key="1">
    <source>
        <dbReference type="SAM" id="Phobius"/>
    </source>
</evidence>
<name>A0AAU9LUT2_9ASTR</name>
<comment type="caution">
    <text evidence="2">The sequence shown here is derived from an EMBL/GenBank/DDBJ whole genome shotgun (WGS) entry which is preliminary data.</text>
</comment>
<keyword evidence="3" id="KW-1185">Reference proteome</keyword>
<evidence type="ECO:0000313" key="3">
    <source>
        <dbReference type="Proteomes" id="UP001157418"/>
    </source>
</evidence>
<accession>A0AAU9LUT2</accession>
<feature type="transmembrane region" description="Helical" evidence="1">
    <location>
        <begin position="121"/>
        <end position="143"/>
    </location>
</feature>
<proteinExistence type="predicted"/>
<reference evidence="2 3" key="1">
    <citation type="submission" date="2022-01" db="EMBL/GenBank/DDBJ databases">
        <authorList>
            <person name="Xiong W."/>
            <person name="Schranz E."/>
        </authorList>
    </citation>
    <scope>NUCLEOTIDE SEQUENCE [LARGE SCALE GENOMIC DNA]</scope>
</reference>
<keyword evidence="1" id="KW-1133">Transmembrane helix</keyword>
<keyword evidence="1" id="KW-0812">Transmembrane</keyword>
<gene>
    <name evidence="2" type="ORF">LVIROSA_LOCUS3386</name>
</gene>
<keyword evidence="1" id="KW-0472">Membrane</keyword>